<gene>
    <name evidence="2" type="ORF">PICMEDRAFT_15843</name>
</gene>
<sequence length="57" mass="6837">MEMMKKEEEDEDEDEDDEEKEKKKKKKKKRVVTEKILFSKTMVTPCRDLKFVPTSGL</sequence>
<accession>A0A1E3NPE1</accession>
<dbReference type="EMBL" id="KV454002">
    <property type="protein sequence ID" value="ODQ47980.1"/>
    <property type="molecule type" value="Genomic_DNA"/>
</dbReference>
<dbReference type="RefSeq" id="XP_019019093.1">
    <property type="nucleotide sequence ID" value="XM_019160991.1"/>
</dbReference>
<organism evidence="2 3">
    <name type="scientific">Pichia membranifaciens NRRL Y-2026</name>
    <dbReference type="NCBI Taxonomy" id="763406"/>
    <lineage>
        <taxon>Eukaryota</taxon>
        <taxon>Fungi</taxon>
        <taxon>Dikarya</taxon>
        <taxon>Ascomycota</taxon>
        <taxon>Saccharomycotina</taxon>
        <taxon>Pichiomycetes</taxon>
        <taxon>Pichiales</taxon>
        <taxon>Pichiaceae</taxon>
        <taxon>Pichia</taxon>
    </lineage>
</organism>
<proteinExistence type="predicted"/>
<feature type="region of interest" description="Disordered" evidence="1">
    <location>
        <begin position="1"/>
        <end position="30"/>
    </location>
</feature>
<evidence type="ECO:0000313" key="3">
    <source>
        <dbReference type="Proteomes" id="UP000094455"/>
    </source>
</evidence>
<feature type="compositionally biased region" description="Acidic residues" evidence="1">
    <location>
        <begin position="8"/>
        <end position="19"/>
    </location>
</feature>
<name>A0A1E3NPE1_9ASCO</name>
<protein>
    <submittedName>
        <fullName evidence="2">Uncharacterized protein</fullName>
    </submittedName>
</protein>
<reference evidence="2 3" key="1">
    <citation type="journal article" date="2016" name="Proc. Natl. Acad. Sci. U.S.A.">
        <title>Comparative genomics of biotechnologically important yeasts.</title>
        <authorList>
            <person name="Riley R."/>
            <person name="Haridas S."/>
            <person name="Wolfe K.H."/>
            <person name="Lopes M.R."/>
            <person name="Hittinger C.T."/>
            <person name="Goeker M."/>
            <person name="Salamov A.A."/>
            <person name="Wisecaver J.H."/>
            <person name="Long T.M."/>
            <person name="Calvey C.H."/>
            <person name="Aerts A.L."/>
            <person name="Barry K.W."/>
            <person name="Choi C."/>
            <person name="Clum A."/>
            <person name="Coughlan A.Y."/>
            <person name="Deshpande S."/>
            <person name="Douglass A.P."/>
            <person name="Hanson S.J."/>
            <person name="Klenk H.-P."/>
            <person name="LaButti K.M."/>
            <person name="Lapidus A."/>
            <person name="Lindquist E.A."/>
            <person name="Lipzen A.M."/>
            <person name="Meier-Kolthoff J.P."/>
            <person name="Ohm R.A."/>
            <person name="Otillar R.P."/>
            <person name="Pangilinan J.L."/>
            <person name="Peng Y."/>
            <person name="Rokas A."/>
            <person name="Rosa C.A."/>
            <person name="Scheuner C."/>
            <person name="Sibirny A.A."/>
            <person name="Slot J.C."/>
            <person name="Stielow J.B."/>
            <person name="Sun H."/>
            <person name="Kurtzman C.P."/>
            <person name="Blackwell M."/>
            <person name="Grigoriev I.V."/>
            <person name="Jeffries T.W."/>
        </authorList>
    </citation>
    <scope>NUCLEOTIDE SEQUENCE [LARGE SCALE GENOMIC DNA]</scope>
    <source>
        <strain evidence="2 3">NRRL Y-2026</strain>
    </source>
</reference>
<dbReference type="AlphaFoldDB" id="A0A1E3NPE1"/>
<dbReference type="Proteomes" id="UP000094455">
    <property type="component" value="Unassembled WGS sequence"/>
</dbReference>
<evidence type="ECO:0000256" key="1">
    <source>
        <dbReference type="SAM" id="MobiDB-lite"/>
    </source>
</evidence>
<keyword evidence="3" id="KW-1185">Reference proteome</keyword>
<evidence type="ECO:0000313" key="2">
    <source>
        <dbReference type="EMBL" id="ODQ47980.1"/>
    </source>
</evidence>
<dbReference type="GeneID" id="30177678"/>